<name>A0ABV4YQR3_9BACI</name>
<keyword evidence="2" id="KW-1185">Reference proteome</keyword>
<proteinExistence type="predicted"/>
<organism evidence="1 2">
    <name type="scientific">Neobacillus driksii</name>
    <dbReference type="NCBI Taxonomy" id="3035913"/>
    <lineage>
        <taxon>Bacteria</taxon>
        <taxon>Bacillati</taxon>
        <taxon>Bacillota</taxon>
        <taxon>Bacilli</taxon>
        <taxon>Bacillales</taxon>
        <taxon>Bacillaceae</taxon>
        <taxon>Neobacillus</taxon>
    </lineage>
</organism>
<comment type="caution">
    <text evidence="1">The sequence shown here is derived from an EMBL/GenBank/DDBJ whole genome shotgun (WGS) entry which is preliminary data.</text>
</comment>
<sequence length="142" mass="15934">MPIFREQVKMKMTLKDYLTKLKIGLPKTMVHLDKQVYEAGSIINGTIEITGGLLKNKIKRYDIDLVGVDSNSFVEETLNSHSVFCSLECSPNQTGKITFFIDVPDDIKKNHHTFQYSLMINIDLGNANNITQNVPVMIGAVS</sequence>
<accession>A0ABV4YQR3</accession>
<dbReference type="RefSeq" id="WP_306073775.1">
    <property type="nucleotide sequence ID" value="NZ_JAROBZ020000001.1"/>
</dbReference>
<reference evidence="1 2" key="1">
    <citation type="submission" date="2024-05" db="EMBL/GenBank/DDBJ databases">
        <authorList>
            <person name="Venkateswaran K."/>
        </authorList>
    </citation>
    <scope>NUCLEOTIDE SEQUENCE [LARGE SCALE GENOMIC DNA]</scope>
    <source>
        <strain evidence="1 2">179-C4-2-HS</strain>
    </source>
</reference>
<dbReference type="InterPro" id="IPR009776">
    <property type="entry name" value="Spore_0_M"/>
</dbReference>
<dbReference type="EMBL" id="JAROBZ020000001">
    <property type="protein sequence ID" value="MFB3166418.1"/>
    <property type="molecule type" value="Genomic_DNA"/>
</dbReference>
<protein>
    <submittedName>
        <fullName evidence="1">Sporulation protein</fullName>
    </submittedName>
</protein>
<evidence type="ECO:0000313" key="2">
    <source>
        <dbReference type="Proteomes" id="UP001241748"/>
    </source>
</evidence>
<gene>
    <name evidence="1" type="ORF">P5G62_004560</name>
</gene>
<dbReference type="Proteomes" id="UP001241748">
    <property type="component" value="Unassembled WGS sequence"/>
</dbReference>
<evidence type="ECO:0000313" key="1">
    <source>
        <dbReference type="EMBL" id="MFB3166418.1"/>
    </source>
</evidence>
<dbReference type="Pfam" id="PF07070">
    <property type="entry name" value="Spo0M"/>
    <property type="match status" value="1"/>
</dbReference>